<dbReference type="RefSeq" id="WP_020281547.1">
    <property type="nucleotide sequence ID" value="NZ_AZED01000003.1"/>
</dbReference>
<dbReference type="AlphaFoldDB" id="S4NIN5"/>
<dbReference type="EMBL" id="BASH01000005">
    <property type="protein sequence ID" value="GAD17107.1"/>
    <property type="molecule type" value="Genomic_DNA"/>
</dbReference>
<dbReference type="PANTHER" id="PTHR46558:SF4">
    <property type="entry name" value="DNA-BIDING PHAGE PROTEIN"/>
    <property type="match status" value="1"/>
</dbReference>
<organism evidence="3 4">
    <name type="scientific">Lentilactobacillus otakiensis DSM 19908 = JCM 15040</name>
    <dbReference type="NCBI Taxonomy" id="1423780"/>
    <lineage>
        <taxon>Bacteria</taxon>
        <taxon>Bacillati</taxon>
        <taxon>Bacillota</taxon>
        <taxon>Bacilli</taxon>
        <taxon>Lactobacillales</taxon>
        <taxon>Lactobacillaceae</taxon>
        <taxon>Lentilactobacillus</taxon>
    </lineage>
</organism>
<dbReference type="OrthoDB" id="9805856at2"/>
<dbReference type="Gene3D" id="1.10.260.40">
    <property type="entry name" value="lambda repressor-like DNA-binding domains"/>
    <property type="match status" value="1"/>
</dbReference>
<gene>
    <name evidence="3" type="ORF">LOT_1645</name>
</gene>
<name>S4NIN5_9LACO</name>
<evidence type="ECO:0000313" key="4">
    <source>
        <dbReference type="Proteomes" id="UP000016361"/>
    </source>
</evidence>
<dbReference type="InterPro" id="IPR001387">
    <property type="entry name" value="Cro/C1-type_HTH"/>
</dbReference>
<keyword evidence="4" id="KW-1185">Reference proteome</keyword>
<evidence type="ECO:0000259" key="2">
    <source>
        <dbReference type="PROSITE" id="PS50943"/>
    </source>
</evidence>
<dbReference type="GeneID" id="301048996"/>
<comment type="caution">
    <text evidence="3">The sequence shown here is derived from an EMBL/GenBank/DDBJ whole genome shotgun (WGS) entry which is preliminary data.</text>
</comment>
<keyword evidence="1" id="KW-0238">DNA-binding</keyword>
<protein>
    <recommendedName>
        <fullName evidence="2">HTH cro/C1-type domain-containing protein</fullName>
    </recommendedName>
</protein>
<dbReference type="Proteomes" id="UP000016361">
    <property type="component" value="Unassembled WGS sequence"/>
</dbReference>
<dbReference type="Pfam" id="PF01381">
    <property type="entry name" value="HTH_3"/>
    <property type="match status" value="1"/>
</dbReference>
<dbReference type="SUPFAM" id="SSF47413">
    <property type="entry name" value="lambda repressor-like DNA-binding domains"/>
    <property type="match status" value="1"/>
</dbReference>
<reference evidence="4" key="1">
    <citation type="journal article" date="2013" name="Genome Announc.">
        <title>Draft Genome Sequence of D-Branched-Chain Amino Acid Producer Lactobacillus otakiensis JCM 15040T, Isolated from a Traditional Japanese Pickle.</title>
        <authorList>
            <person name="Doi K."/>
            <person name="Mori K."/>
            <person name="Mutaguchi Y."/>
            <person name="Tashiro K."/>
            <person name="Fujino Y."/>
            <person name="Ohmori T."/>
            <person name="Kuhara S."/>
            <person name="Ohshima T."/>
        </authorList>
    </citation>
    <scope>NUCLEOTIDE SEQUENCE [LARGE SCALE GENOMIC DNA]</scope>
    <source>
        <strain evidence="4">JCM 15040</strain>
    </source>
</reference>
<dbReference type="GO" id="GO:0003677">
    <property type="term" value="F:DNA binding"/>
    <property type="evidence" value="ECO:0007669"/>
    <property type="project" value="UniProtKB-KW"/>
</dbReference>
<dbReference type="InterPro" id="IPR010982">
    <property type="entry name" value="Lambda_DNA-bd_dom_sf"/>
</dbReference>
<evidence type="ECO:0000313" key="3">
    <source>
        <dbReference type="EMBL" id="GAD17107.1"/>
    </source>
</evidence>
<feature type="domain" description="HTH cro/C1-type" evidence="2">
    <location>
        <begin position="7"/>
        <end position="41"/>
    </location>
</feature>
<proteinExistence type="predicted"/>
<dbReference type="PANTHER" id="PTHR46558">
    <property type="entry name" value="TRACRIPTIONAL REGULATORY PROTEIN-RELATED-RELATED"/>
    <property type="match status" value="1"/>
</dbReference>
<sequence length="49" mass="5769">MDFGTKIKEARQDQLLTQNEVAGMLHVSRKTISSWETGRSYHTLRPWYT</sequence>
<accession>S4NIN5</accession>
<evidence type="ECO:0000256" key="1">
    <source>
        <dbReference type="ARBA" id="ARBA00023125"/>
    </source>
</evidence>
<dbReference type="PROSITE" id="PS50943">
    <property type="entry name" value="HTH_CROC1"/>
    <property type="match status" value="1"/>
</dbReference>
<dbReference type="CDD" id="cd00093">
    <property type="entry name" value="HTH_XRE"/>
    <property type="match status" value="1"/>
</dbReference>